<evidence type="ECO:0000259" key="1">
    <source>
        <dbReference type="Pfam" id="PF02525"/>
    </source>
</evidence>
<feature type="domain" description="Flavodoxin-like fold" evidence="1">
    <location>
        <begin position="3"/>
        <end position="175"/>
    </location>
</feature>
<dbReference type="InterPro" id="IPR050104">
    <property type="entry name" value="FMN-dep_NADH:Q_OxRdtase_AzoR1"/>
</dbReference>
<dbReference type="SUPFAM" id="SSF52218">
    <property type="entry name" value="Flavoproteins"/>
    <property type="match status" value="1"/>
</dbReference>
<dbReference type="PANTHER" id="PTHR43741">
    <property type="entry name" value="FMN-DEPENDENT NADH-AZOREDUCTASE 1"/>
    <property type="match status" value="1"/>
</dbReference>
<dbReference type="InterPro" id="IPR003680">
    <property type="entry name" value="Flavodoxin_fold"/>
</dbReference>
<dbReference type="NCBIfam" id="NF002370">
    <property type="entry name" value="PRK01355.1"/>
    <property type="match status" value="1"/>
</dbReference>
<dbReference type="GO" id="GO:0016491">
    <property type="term" value="F:oxidoreductase activity"/>
    <property type="evidence" value="ECO:0007669"/>
    <property type="project" value="UniProtKB-KW"/>
</dbReference>
<dbReference type="EC" id="1.7.1.17" evidence="2"/>
<keyword evidence="2" id="KW-0560">Oxidoreductase</keyword>
<dbReference type="EMBL" id="CP141046">
    <property type="protein sequence ID" value="WQQ19689.1"/>
    <property type="molecule type" value="Genomic_DNA"/>
</dbReference>
<organism evidence="2 3">
    <name type="scientific">Mycoplasmopsis cynos</name>
    <dbReference type="NCBI Taxonomy" id="171284"/>
    <lineage>
        <taxon>Bacteria</taxon>
        <taxon>Bacillati</taxon>
        <taxon>Mycoplasmatota</taxon>
        <taxon>Mycoplasmoidales</taxon>
        <taxon>Metamycoplasmataceae</taxon>
        <taxon>Mycoplasmopsis</taxon>
    </lineage>
</organism>
<name>A0ABD8AI84_9BACT</name>
<reference evidence="2 3" key="1">
    <citation type="submission" date="2023-12" db="EMBL/GenBank/DDBJ databases">
        <title>Hybrid Genome Assemblies of Mycoplasma cynos and Mycoplasma felis isolated from Dogs and Cats with Infectious Respiratory Disease.</title>
        <authorList>
            <person name="Framst I."/>
            <person name="Cai H."/>
            <person name="Ramesh P."/>
            <person name="Maboni G."/>
        </authorList>
    </citation>
    <scope>NUCLEOTIDE SEQUENCE [LARGE SCALE GENOMIC DNA]</scope>
    <source>
        <strain evidence="2 3">30510</strain>
    </source>
</reference>
<sequence>MMKKILFLDGSLNSTDQSYSTTTMNYVCQLFDPKEFQVKRVNLNDSKFASNSLNSHTFSTFWKDVESDMWIDELKSTDLLVISLSMTNFGPTSVVKNFIDGIAVANKTFSYKYSNTQDAIGYLTNLNVLVIGSQGADFGKYSWGDHIKWLKETFRFLGAKLIESFDIYGTKVSEVSKMSPSEFVNSKKIEIDSLISKIKKDL</sequence>
<proteinExistence type="predicted"/>
<dbReference type="PANTHER" id="PTHR43741:SF4">
    <property type="entry name" value="FMN-DEPENDENT NADH:QUINONE OXIDOREDUCTASE"/>
    <property type="match status" value="1"/>
</dbReference>
<evidence type="ECO:0000313" key="2">
    <source>
        <dbReference type="EMBL" id="WQQ19689.1"/>
    </source>
</evidence>
<evidence type="ECO:0000313" key="3">
    <source>
        <dbReference type="Proteomes" id="UP001327314"/>
    </source>
</evidence>
<dbReference type="Proteomes" id="UP001327314">
    <property type="component" value="Chromosome"/>
</dbReference>
<dbReference type="Gene3D" id="3.40.50.360">
    <property type="match status" value="1"/>
</dbReference>
<gene>
    <name evidence="2" type="ORF">RRG46_02455</name>
</gene>
<dbReference type="InterPro" id="IPR029039">
    <property type="entry name" value="Flavoprotein-like_sf"/>
</dbReference>
<accession>A0ABD8AI84</accession>
<dbReference type="RefSeq" id="WP_223216311.1">
    <property type="nucleotide sequence ID" value="NZ_CP141046.1"/>
</dbReference>
<protein>
    <submittedName>
        <fullName evidence="2">FMN-dependent NADH-azoreductase</fullName>
        <ecNumber evidence="2">1.7.1.17</ecNumber>
    </submittedName>
</protein>
<dbReference type="Pfam" id="PF02525">
    <property type="entry name" value="Flavodoxin_2"/>
    <property type="match status" value="1"/>
</dbReference>
<dbReference type="AlphaFoldDB" id="A0ABD8AI84"/>